<evidence type="ECO:0000313" key="2">
    <source>
        <dbReference type="EMBL" id="KAG5625545.1"/>
    </source>
</evidence>
<organism evidence="2 3">
    <name type="scientific">Solanum commersonii</name>
    <name type="common">Commerson's wild potato</name>
    <name type="synonym">Commerson's nightshade</name>
    <dbReference type="NCBI Taxonomy" id="4109"/>
    <lineage>
        <taxon>Eukaryota</taxon>
        <taxon>Viridiplantae</taxon>
        <taxon>Streptophyta</taxon>
        <taxon>Embryophyta</taxon>
        <taxon>Tracheophyta</taxon>
        <taxon>Spermatophyta</taxon>
        <taxon>Magnoliopsida</taxon>
        <taxon>eudicotyledons</taxon>
        <taxon>Gunneridae</taxon>
        <taxon>Pentapetalae</taxon>
        <taxon>asterids</taxon>
        <taxon>lamiids</taxon>
        <taxon>Solanales</taxon>
        <taxon>Solanaceae</taxon>
        <taxon>Solanoideae</taxon>
        <taxon>Solaneae</taxon>
        <taxon>Solanum</taxon>
    </lineage>
</organism>
<gene>
    <name evidence="2" type="ORF">H5410_010763</name>
</gene>
<dbReference type="Proteomes" id="UP000824120">
    <property type="component" value="Chromosome 2"/>
</dbReference>
<keyword evidence="1" id="KW-1133">Transmembrane helix</keyword>
<reference evidence="2 3" key="1">
    <citation type="submission" date="2020-09" db="EMBL/GenBank/DDBJ databases">
        <title>De no assembly of potato wild relative species, Solanum commersonii.</title>
        <authorList>
            <person name="Cho K."/>
        </authorList>
    </citation>
    <scope>NUCLEOTIDE SEQUENCE [LARGE SCALE GENOMIC DNA]</scope>
    <source>
        <strain evidence="2">LZ3.2</strain>
        <tissue evidence="2">Leaf</tissue>
    </source>
</reference>
<evidence type="ECO:0000313" key="3">
    <source>
        <dbReference type="Proteomes" id="UP000824120"/>
    </source>
</evidence>
<name>A0A9J6AMC9_SOLCO</name>
<dbReference type="AlphaFoldDB" id="A0A9J6AMC9"/>
<dbReference type="EMBL" id="JACXVP010000002">
    <property type="protein sequence ID" value="KAG5625545.1"/>
    <property type="molecule type" value="Genomic_DNA"/>
</dbReference>
<dbReference type="OrthoDB" id="429932at2759"/>
<feature type="transmembrane region" description="Helical" evidence="1">
    <location>
        <begin position="198"/>
        <end position="220"/>
    </location>
</feature>
<proteinExistence type="predicted"/>
<accession>A0A9J6AMC9</accession>
<sequence length="312" mass="35494">MLVVNDVFVFLDLCNADINSRFVSKGPIHKLLNNIAMSLDSAFDILKRNLLYDLNLEPSKTSVEFKEIKSQANNLRPDACRSSSILLSSSSLKAASKLKYKPLLLQQPLHEMLNQANTKLSRISEPLNWRSGAYPLLNHRGFRSIKKDPLTDKVLALQLFPQNKKISLFLWENNAKPCFLASFGCKTKQANVKKDMSYIFVLVIGVLLYQLRISTLYTIFRLTEVWFDLSPQKERKKRGVGEEAKISASGPYFSTSPTLREKWPHPINDIFPANLLSASMQKPLSFRSILLHKPYSQRKMADAIAVFSQQSK</sequence>
<evidence type="ECO:0000256" key="1">
    <source>
        <dbReference type="SAM" id="Phobius"/>
    </source>
</evidence>
<protein>
    <submittedName>
        <fullName evidence="2">Uncharacterized protein</fullName>
    </submittedName>
</protein>
<keyword evidence="3" id="KW-1185">Reference proteome</keyword>
<keyword evidence="1" id="KW-0812">Transmembrane</keyword>
<comment type="caution">
    <text evidence="2">The sequence shown here is derived from an EMBL/GenBank/DDBJ whole genome shotgun (WGS) entry which is preliminary data.</text>
</comment>
<keyword evidence="1" id="KW-0472">Membrane</keyword>